<dbReference type="Pfam" id="PF09345">
    <property type="entry name" value="SiaC"/>
    <property type="match status" value="1"/>
</dbReference>
<gene>
    <name evidence="2" type="ORF">GCM10009118_11590</name>
</gene>
<keyword evidence="3" id="KW-1185">Reference proteome</keyword>
<name>A0ABP3XZE4_9FLAO</name>
<dbReference type="EMBL" id="BAAAFH010000003">
    <property type="protein sequence ID" value="GAA0874751.1"/>
    <property type="molecule type" value="Genomic_DNA"/>
</dbReference>
<feature type="domain" description="SiaC family regulatory phosphoprotein" evidence="1">
    <location>
        <begin position="6"/>
        <end position="123"/>
    </location>
</feature>
<evidence type="ECO:0000313" key="3">
    <source>
        <dbReference type="Proteomes" id="UP001501126"/>
    </source>
</evidence>
<dbReference type="InterPro" id="IPR018530">
    <property type="entry name" value="SiaC"/>
</dbReference>
<dbReference type="RefSeq" id="WP_343785658.1">
    <property type="nucleotide sequence ID" value="NZ_BAAAFH010000003.1"/>
</dbReference>
<reference evidence="3" key="1">
    <citation type="journal article" date="2019" name="Int. J. Syst. Evol. Microbiol.">
        <title>The Global Catalogue of Microorganisms (GCM) 10K type strain sequencing project: providing services to taxonomists for standard genome sequencing and annotation.</title>
        <authorList>
            <consortium name="The Broad Institute Genomics Platform"/>
            <consortium name="The Broad Institute Genome Sequencing Center for Infectious Disease"/>
            <person name="Wu L."/>
            <person name="Ma J."/>
        </authorList>
    </citation>
    <scope>NUCLEOTIDE SEQUENCE [LARGE SCALE GENOMIC DNA]</scope>
    <source>
        <strain evidence="3">JCM 16083</strain>
    </source>
</reference>
<protein>
    <recommendedName>
        <fullName evidence="1">SiaC family regulatory phosphoprotein domain-containing protein</fullName>
    </recommendedName>
</protein>
<evidence type="ECO:0000259" key="1">
    <source>
        <dbReference type="Pfam" id="PF09345"/>
    </source>
</evidence>
<proteinExistence type="predicted"/>
<sequence>MEKLFVEATTKTPFISFDEASGIMTIKGRSIPKDAETFWNPVLNWFALYMRTPAQRTTIRIDLEYFNISSSKSLLLLLYKLNEMKTQGFEAVVEWYYNTEDIDMYEVGQDYAFMVKVPFEFKKQDQGALAMVV</sequence>
<organism evidence="2 3">
    <name type="scientific">Wandonia haliotis</name>
    <dbReference type="NCBI Taxonomy" id="574963"/>
    <lineage>
        <taxon>Bacteria</taxon>
        <taxon>Pseudomonadati</taxon>
        <taxon>Bacteroidota</taxon>
        <taxon>Flavobacteriia</taxon>
        <taxon>Flavobacteriales</taxon>
        <taxon>Crocinitomicaceae</taxon>
        <taxon>Wandonia</taxon>
    </lineage>
</organism>
<comment type="caution">
    <text evidence="2">The sequence shown here is derived from an EMBL/GenBank/DDBJ whole genome shotgun (WGS) entry which is preliminary data.</text>
</comment>
<dbReference type="Proteomes" id="UP001501126">
    <property type="component" value="Unassembled WGS sequence"/>
</dbReference>
<accession>A0ABP3XZE4</accession>
<evidence type="ECO:0000313" key="2">
    <source>
        <dbReference type="EMBL" id="GAA0874751.1"/>
    </source>
</evidence>